<keyword evidence="3" id="KW-1185">Reference proteome</keyword>
<protein>
    <submittedName>
        <fullName evidence="2">Uncharacterized protein</fullName>
    </submittedName>
</protein>
<reference evidence="2 3" key="1">
    <citation type="submission" date="2019-07" db="EMBL/GenBank/DDBJ databases">
        <authorList>
            <person name="Zhou L.-Y."/>
        </authorList>
    </citation>
    <scope>NUCLEOTIDE SEQUENCE [LARGE SCALE GENOMIC DNA]</scope>
    <source>
        <strain evidence="2 3">YIM 101269</strain>
    </source>
</reference>
<keyword evidence="1" id="KW-0472">Membrane</keyword>
<evidence type="ECO:0000313" key="2">
    <source>
        <dbReference type="EMBL" id="TRY18276.1"/>
    </source>
</evidence>
<name>A0A553K0P0_9ACTN</name>
<gene>
    <name evidence="2" type="ORF">FOJ82_09575</name>
</gene>
<dbReference type="OrthoDB" id="10020372at2"/>
<sequence length="251" mass="25486">MDIGGRSIRWLLAAALIGGAAVLESVAVALVWRPCAGQMLNGSILVGGAYPTEFTDACLAAMDGAHVFPLLAAGEDFTWAAASGTASAALLASAWLLLLPAFAVRGWTWLMTALPALSTLGGVAAVAVWSLEGSRGGWSTGTWLLLLANLSVPVALLALRRAGLGGTVLVRAAVVAVAAAAPGVLSRIAEFYLSVMLSDANWDTPPGTGWLTAAFCCAAAVGTAVGWWRSRARGPAGSYAGGQPEREPAPS</sequence>
<dbReference type="Proteomes" id="UP000317638">
    <property type="component" value="Unassembled WGS sequence"/>
</dbReference>
<dbReference type="AlphaFoldDB" id="A0A553K0P0"/>
<feature type="transmembrane region" description="Helical" evidence="1">
    <location>
        <begin position="77"/>
        <end position="99"/>
    </location>
</feature>
<evidence type="ECO:0000313" key="3">
    <source>
        <dbReference type="Proteomes" id="UP000317638"/>
    </source>
</evidence>
<keyword evidence="1" id="KW-1133">Transmembrane helix</keyword>
<feature type="transmembrane region" description="Helical" evidence="1">
    <location>
        <begin position="168"/>
        <end position="189"/>
    </location>
</feature>
<dbReference type="RefSeq" id="WP_143938252.1">
    <property type="nucleotide sequence ID" value="NZ_VKKG01000003.1"/>
</dbReference>
<accession>A0A553K0P0</accession>
<dbReference type="EMBL" id="VKKG01000003">
    <property type="protein sequence ID" value="TRY18276.1"/>
    <property type="molecule type" value="Genomic_DNA"/>
</dbReference>
<feature type="transmembrane region" description="Helical" evidence="1">
    <location>
        <begin position="141"/>
        <end position="159"/>
    </location>
</feature>
<evidence type="ECO:0000256" key="1">
    <source>
        <dbReference type="SAM" id="Phobius"/>
    </source>
</evidence>
<feature type="transmembrane region" description="Helical" evidence="1">
    <location>
        <begin position="106"/>
        <end position="129"/>
    </location>
</feature>
<comment type="caution">
    <text evidence="2">The sequence shown here is derived from an EMBL/GenBank/DDBJ whole genome shotgun (WGS) entry which is preliminary data.</text>
</comment>
<feature type="transmembrane region" description="Helical" evidence="1">
    <location>
        <begin position="12"/>
        <end position="32"/>
    </location>
</feature>
<proteinExistence type="predicted"/>
<feature type="transmembrane region" description="Helical" evidence="1">
    <location>
        <begin position="209"/>
        <end position="228"/>
    </location>
</feature>
<keyword evidence="1" id="KW-0812">Transmembrane</keyword>
<organism evidence="2 3">
    <name type="scientific">Tessaracoccus rhinocerotis</name>
    <dbReference type="NCBI Taxonomy" id="1689449"/>
    <lineage>
        <taxon>Bacteria</taxon>
        <taxon>Bacillati</taxon>
        <taxon>Actinomycetota</taxon>
        <taxon>Actinomycetes</taxon>
        <taxon>Propionibacteriales</taxon>
        <taxon>Propionibacteriaceae</taxon>
        <taxon>Tessaracoccus</taxon>
    </lineage>
</organism>